<keyword evidence="5" id="KW-1185">Reference proteome</keyword>
<dbReference type="RefSeq" id="XP_024575701.1">
    <property type="nucleotide sequence ID" value="XM_024724867.1"/>
</dbReference>
<accession>A0A0P1AFW8</accession>
<dbReference type="Pfam" id="PF00013">
    <property type="entry name" value="KH_1"/>
    <property type="match status" value="1"/>
</dbReference>
<evidence type="ECO:0000256" key="1">
    <source>
        <dbReference type="PROSITE-ProRule" id="PRU00117"/>
    </source>
</evidence>
<sequence>MDFHRWSQTKHLSIPDHVPVGAVIGKGGSYCKALRDHHNVRCSVDCHDREVTLIGPENGIKNAEDELTHLFTSFAISKPVEKRVFEVFVQNGPLYWWSFKKTKERTSDEQVQKYQYRLQQSGRAAETESITDSWVQDFRQDDIRNVMKYLQLSGSEPKIRIAFGSLCFKLLSFRCENSAIGWPELQKFRQHKDFQTRWSNYCNRRSSSSIANLMDTLEQWMEKGEEPQKYMSVHLAGYQGISYDLKYHLEKGQWNLHQSYSRRYVCGTYDVVLENDASLRIRAVTREKISHDEAADIQRHLHISTSDDGNIFDTKVMLRETAPPEMHVKAFGVKLKVHVKTNGVYFSLMYVDQRLDEFRLECRLAREEKEKLSGQDNEAEVLLEKVLRYYRAVEEKRLG</sequence>
<dbReference type="GeneID" id="36404641"/>
<dbReference type="OrthoDB" id="90120at2759"/>
<dbReference type="InterPro" id="IPR036612">
    <property type="entry name" value="KH_dom_type_1_sf"/>
</dbReference>
<dbReference type="PROSITE" id="PS50084">
    <property type="entry name" value="KH_TYPE_1"/>
    <property type="match status" value="1"/>
</dbReference>
<dbReference type="CDD" id="cd00105">
    <property type="entry name" value="KH-I"/>
    <property type="match status" value="1"/>
</dbReference>
<feature type="domain" description="K Homology" evidence="3">
    <location>
        <begin position="12"/>
        <end position="67"/>
    </location>
</feature>
<evidence type="ECO:0000313" key="4">
    <source>
        <dbReference type="EMBL" id="CEG39332.1"/>
    </source>
</evidence>
<dbReference type="GO" id="GO:0003723">
    <property type="term" value="F:RNA binding"/>
    <property type="evidence" value="ECO:0007669"/>
    <property type="project" value="UniProtKB-UniRule"/>
</dbReference>
<name>A0A0P1AFW8_PLAHL</name>
<dbReference type="Gene3D" id="3.30.1370.10">
    <property type="entry name" value="K Homology domain, type 1"/>
    <property type="match status" value="1"/>
</dbReference>
<dbReference type="AlphaFoldDB" id="A0A0P1AFW8"/>
<evidence type="ECO:0000256" key="2">
    <source>
        <dbReference type="SAM" id="Coils"/>
    </source>
</evidence>
<organism evidence="4 5">
    <name type="scientific">Plasmopara halstedii</name>
    <name type="common">Downy mildew of sunflower</name>
    <dbReference type="NCBI Taxonomy" id="4781"/>
    <lineage>
        <taxon>Eukaryota</taxon>
        <taxon>Sar</taxon>
        <taxon>Stramenopiles</taxon>
        <taxon>Oomycota</taxon>
        <taxon>Peronosporomycetes</taxon>
        <taxon>Peronosporales</taxon>
        <taxon>Peronosporaceae</taxon>
        <taxon>Plasmopara</taxon>
    </lineage>
</organism>
<dbReference type="EMBL" id="CCYD01000428">
    <property type="protein sequence ID" value="CEG39332.1"/>
    <property type="molecule type" value="Genomic_DNA"/>
</dbReference>
<feature type="coiled-coil region" evidence="2">
    <location>
        <begin position="355"/>
        <end position="385"/>
    </location>
</feature>
<dbReference type="SUPFAM" id="SSF54791">
    <property type="entry name" value="Eukaryotic type KH-domain (KH-domain type I)"/>
    <property type="match status" value="1"/>
</dbReference>
<dbReference type="InterPro" id="IPR004088">
    <property type="entry name" value="KH_dom_type_1"/>
</dbReference>
<reference evidence="5" key="1">
    <citation type="submission" date="2014-09" db="EMBL/GenBank/DDBJ databases">
        <authorList>
            <person name="Sharma Rahul"/>
            <person name="Thines Marco"/>
        </authorList>
    </citation>
    <scope>NUCLEOTIDE SEQUENCE [LARGE SCALE GENOMIC DNA]</scope>
</reference>
<evidence type="ECO:0000259" key="3">
    <source>
        <dbReference type="Pfam" id="PF00013"/>
    </source>
</evidence>
<proteinExistence type="predicted"/>
<dbReference type="Proteomes" id="UP000054928">
    <property type="component" value="Unassembled WGS sequence"/>
</dbReference>
<keyword evidence="2" id="KW-0175">Coiled coil</keyword>
<evidence type="ECO:0000313" key="5">
    <source>
        <dbReference type="Proteomes" id="UP000054928"/>
    </source>
</evidence>
<dbReference type="OMA" id="TRWSNYC"/>
<keyword evidence="1" id="KW-0694">RNA-binding</keyword>
<protein>
    <submittedName>
        <fullName evidence="4">K Homology domain, type 1</fullName>
    </submittedName>
</protein>